<evidence type="ECO:0000256" key="1">
    <source>
        <dbReference type="ARBA" id="ARBA00004196"/>
    </source>
</evidence>
<dbReference type="Gene3D" id="2.40.30.170">
    <property type="match status" value="1"/>
</dbReference>
<organism evidence="4 6">
    <name type="scientific">Geomonas paludis</name>
    <dbReference type="NCBI Taxonomy" id="2740185"/>
    <lineage>
        <taxon>Bacteria</taxon>
        <taxon>Pseudomonadati</taxon>
        <taxon>Thermodesulfobacteriota</taxon>
        <taxon>Desulfuromonadia</taxon>
        <taxon>Geobacterales</taxon>
        <taxon>Geobacteraceae</taxon>
        <taxon>Geomonas</taxon>
    </lineage>
</organism>
<accession>A0A6V8MS84</accession>
<dbReference type="Gene3D" id="2.40.50.100">
    <property type="match status" value="1"/>
</dbReference>
<dbReference type="Gene3D" id="3.30.450.40">
    <property type="match status" value="1"/>
</dbReference>
<proteinExistence type="predicted"/>
<dbReference type="PANTHER" id="PTHR32347">
    <property type="entry name" value="EFFLUX SYSTEM COMPONENT YKNX-RELATED"/>
    <property type="match status" value="1"/>
</dbReference>
<dbReference type="AlphaFoldDB" id="A0A6V8MS84"/>
<dbReference type="Pfam" id="PF01590">
    <property type="entry name" value="GAF"/>
    <property type="match status" value="1"/>
</dbReference>
<reference evidence="4" key="2">
    <citation type="journal article" date="2021" name="Int. J. Syst. Evol. Microbiol.">
        <title>Geomonas silvestris sp. nov., Geomonas paludis sp. nov. and Geomonas limicola sp. nov., isolated from terrestrial environments, and emended description of the genus Geomonas.</title>
        <authorList>
            <person name="Itoh H."/>
            <person name="Xu Z."/>
            <person name="Masuda Y."/>
            <person name="Ushijima N."/>
            <person name="Hayakawa C."/>
            <person name="Shiratori Y."/>
            <person name="Senoo K."/>
        </authorList>
    </citation>
    <scope>NUCLEOTIDE SEQUENCE</scope>
    <source>
        <strain evidence="4">Red736</strain>
    </source>
</reference>
<name>A0A6V8MS84_9BACT</name>
<dbReference type="SUPFAM" id="SSF55781">
    <property type="entry name" value="GAF domain-like"/>
    <property type="match status" value="1"/>
</dbReference>
<evidence type="ECO:0000313" key="4">
    <source>
        <dbReference type="EMBL" id="GFO62513.1"/>
    </source>
</evidence>
<evidence type="ECO:0000256" key="2">
    <source>
        <dbReference type="ARBA" id="ARBA00023054"/>
    </source>
</evidence>
<evidence type="ECO:0000313" key="5">
    <source>
        <dbReference type="EMBL" id="UPU35904.1"/>
    </source>
</evidence>
<sequence length="632" mass="69694">MPDKPFPSVHPVRPPGDESWAAYSDPSLWSYLVDEASDIEFCSAWLQLMSKIISGVRTGVVVLSQGEDAPFVPVAVWPASGAETLKHTAVIERAAKERKGVVIRDGGEAVGPLNTEPLLCIAFPVLSAERIFGVMALRITQRSGDALQVAMRQLQWGTSWIESRMLKREILLARQANERVSGALEFVAGVLEEPRFSAAASSFATLLATRLQADRVSIGFVKGRHVKVRALSHSAQFKERMNQVRAVAAAMDESLDQERSVALPAPEGGGAVVCRVHGEMSAGEGERAICTVPFFDSQGKGLGAITLERPLATPFTPHEIELCEVVAAVVGPILEEKLRLDRPVIVHAAAAAGDQLGKLFGRGHLVYKTGFVLLLALVAFFCVAKGDYRISAKTTMEGSVVRAITAPYDGFIAEAPARPGDVVRKGAPLARLDDREKRLERLKTYSLSEQYSRQYREALANGDTVQMRVLKQQLEQARTQLKLLDEQLGRSRLTAPFDAVVLSGDLSQSLGAPVDRNKVLFEVAPLQDYRVRLHVDEQRVSDLKPGQRGKLVLNSLPDSDFPITVRKITPIAMTVEGKNQFLVEASLDRLSARIRPGMEGVGKIFVERRLLFWIWTHEMFDWLRLWAWSWLP</sequence>
<dbReference type="SUPFAM" id="SSF111369">
    <property type="entry name" value="HlyD-like secretion proteins"/>
    <property type="match status" value="1"/>
</dbReference>
<dbReference type="PANTHER" id="PTHR32347:SF23">
    <property type="entry name" value="BLL5650 PROTEIN"/>
    <property type="match status" value="1"/>
</dbReference>
<reference evidence="5" key="3">
    <citation type="submission" date="2022-04" db="EMBL/GenBank/DDBJ databases">
        <authorList>
            <person name="Liu G."/>
        </authorList>
    </citation>
    <scope>NUCLEOTIDE SEQUENCE</scope>
    <source>
        <strain evidence="5">RG22</strain>
    </source>
</reference>
<keyword evidence="7" id="KW-1185">Reference proteome</keyword>
<evidence type="ECO:0000313" key="7">
    <source>
        <dbReference type="Proteomes" id="UP000831485"/>
    </source>
</evidence>
<dbReference type="EMBL" id="BLXY01000001">
    <property type="protein sequence ID" value="GFO62513.1"/>
    <property type="molecule type" value="Genomic_DNA"/>
</dbReference>
<feature type="domain" description="GAF" evidence="3">
    <location>
        <begin position="203"/>
        <end position="331"/>
    </location>
</feature>
<evidence type="ECO:0000313" key="6">
    <source>
        <dbReference type="Proteomes" id="UP000568888"/>
    </source>
</evidence>
<dbReference type="Proteomes" id="UP000831485">
    <property type="component" value="Chromosome"/>
</dbReference>
<dbReference type="GO" id="GO:0030313">
    <property type="term" value="C:cell envelope"/>
    <property type="evidence" value="ECO:0007669"/>
    <property type="project" value="UniProtKB-SubCell"/>
</dbReference>
<evidence type="ECO:0000259" key="3">
    <source>
        <dbReference type="Pfam" id="PF01590"/>
    </source>
</evidence>
<dbReference type="InterPro" id="IPR029016">
    <property type="entry name" value="GAF-like_dom_sf"/>
</dbReference>
<keyword evidence="2" id="KW-0175">Coiled coil</keyword>
<comment type="subcellular location">
    <subcellularLocation>
        <location evidence="1">Cell envelope</location>
    </subcellularLocation>
</comment>
<dbReference type="RefSeq" id="WP_183344600.1">
    <property type="nucleotide sequence ID" value="NZ_BLXY01000001.1"/>
</dbReference>
<dbReference type="Proteomes" id="UP000568888">
    <property type="component" value="Unassembled WGS sequence"/>
</dbReference>
<reference evidence="6" key="1">
    <citation type="submission" date="2020-06" db="EMBL/GenBank/DDBJ databases">
        <title>Draft genomic sequecing of Geomonas sp. Red736.</title>
        <authorList>
            <person name="Itoh H."/>
            <person name="Xu Z.X."/>
            <person name="Ushijima N."/>
            <person name="Masuda Y."/>
            <person name="Shiratori Y."/>
            <person name="Senoo K."/>
        </authorList>
    </citation>
    <scope>NUCLEOTIDE SEQUENCE [LARGE SCALE GENOMIC DNA]</scope>
    <source>
        <strain evidence="6">Red736</strain>
    </source>
</reference>
<dbReference type="EMBL" id="CP096574">
    <property type="protein sequence ID" value="UPU35904.1"/>
    <property type="molecule type" value="Genomic_DNA"/>
</dbReference>
<protein>
    <submittedName>
        <fullName evidence="5">HlyD family efflux transporter periplasmic adaptor subunit</fullName>
    </submittedName>
</protein>
<dbReference type="InterPro" id="IPR003018">
    <property type="entry name" value="GAF"/>
</dbReference>
<dbReference type="InterPro" id="IPR050465">
    <property type="entry name" value="UPF0194_transport"/>
</dbReference>
<gene>
    <name evidence="4" type="ORF">GMPD_04320</name>
    <name evidence="5" type="ORF">M1B72_21080</name>
</gene>